<dbReference type="InterPro" id="IPR050493">
    <property type="entry name" value="FAD-dep_Monooxygenase_BioMet"/>
</dbReference>
<dbReference type="Proteomes" id="UP000012174">
    <property type="component" value="Unassembled WGS sequence"/>
</dbReference>
<dbReference type="eggNOG" id="KOG2614">
    <property type="taxonomic scope" value="Eukaryota"/>
</dbReference>
<dbReference type="OMA" id="DWTHPSG"/>
<keyword evidence="7" id="KW-1133">Transmembrane helix</keyword>
<comment type="pathway">
    <text evidence="1">Secondary metabolite biosynthesis.</text>
</comment>
<organism evidence="9 10">
    <name type="scientific">Eutypa lata (strain UCR-EL1)</name>
    <name type="common">Grapevine dieback disease fungus</name>
    <name type="synonym">Eutypa armeniacae</name>
    <dbReference type="NCBI Taxonomy" id="1287681"/>
    <lineage>
        <taxon>Eukaryota</taxon>
        <taxon>Fungi</taxon>
        <taxon>Dikarya</taxon>
        <taxon>Ascomycota</taxon>
        <taxon>Pezizomycotina</taxon>
        <taxon>Sordariomycetes</taxon>
        <taxon>Xylariomycetidae</taxon>
        <taxon>Xylariales</taxon>
        <taxon>Diatrypaceae</taxon>
        <taxon>Eutypa</taxon>
    </lineage>
</organism>
<feature type="domain" description="FAD-binding" evidence="8">
    <location>
        <begin position="25"/>
        <end position="189"/>
    </location>
</feature>
<keyword evidence="6" id="KW-0503">Monooxygenase</keyword>
<keyword evidence="5" id="KW-0560">Oxidoreductase</keyword>
<dbReference type="OrthoDB" id="16820at2759"/>
<dbReference type="GO" id="GO:0004497">
    <property type="term" value="F:monooxygenase activity"/>
    <property type="evidence" value="ECO:0007669"/>
    <property type="project" value="UniProtKB-KW"/>
</dbReference>
<keyword evidence="7" id="KW-0472">Membrane</keyword>
<dbReference type="Pfam" id="PF01494">
    <property type="entry name" value="FAD_binding_3"/>
    <property type="match status" value="1"/>
</dbReference>
<gene>
    <name evidence="9" type="ORF">UCREL1_6606</name>
</gene>
<dbReference type="PRINTS" id="PR00420">
    <property type="entry name" value="RNGMNOXGNASE"/>
</dbReference>
<protein>
    <submittedName>
        <fullName evidence="9">Putative fad binding domain-containing protein</fullName>
    </submittedName>
</protein>
<dbReference type="KEGG" id="ela:UCREL1_6606"/>
<evidence type="ECO:0000256" key="2">
    <source>
        <dbReference type="ARBA" id="ARBA00007992"/>
    </source>
</evidence>
<dbReference type="Gene3D" id="3.50.50.60">
    <property type="entry name" value="FAD/NAD(P)-binding domain"/>
    <property type="match status" value="1"/>
</dbReference>
<dbReference type="HOGENOM" id="CLU_009665_19_3_1"/>
<dbReference type="STRING" id="1287681.M7SJ78"/>
<dbReference type="FunFam" id="3.50.50.60:FF:000115">
    <property type="entry name" value="Salicylate hydroxylase, putative"/>
    <property type="match status" value="1"/>
</dbReference>
<accession>M7SJ78</accession>
<dbReference type="SUPFAM" id="SSF51905">
    <property type="entry name" value="FAD/NAD(P)-binding domain"/>
    <property type="match status" value="1"/>
</dbReference>
<dbReference type="PANTHER" id="PTHR13789:SF242">
    <property type="entry name" value="FAD-BINDING DOMAIN-CONTAINING PROTEIN"/>
    <property type="match status" value="1"/>
</dbReference>
<keyword evidence="4" id="KW-0274">FAD</keyword>
<keyword evidence="7" id="KW-0812">Transmembrane</keyword>
<evidence type="ECO:0000256" key="7">
    <source>
        <dbReference type="SAM" id="Phobius"/>
    </source>
</evidence>
<evidence type="ECO:0000256" key="3">
    <source>
        <dbReference type="ARBA" id="ARBA00022630"/>
    </source>
</evidence>
<evidence type="ECO:0000313" key="10">
    <source>
        <dbReference type="Proteomes" id="UP000012174"/>
    </source>
</evidence>
<comment type="similarity">
    <text evidence="2">Belongs to the paxM FAD-dependent monooxygenase family.</text>
</comment>
<evidence type="ECO:0000256" key="4">
    <source>
        <dbReference type="ARBA" id="ARBA00022827"/>
    </source>
</evidence>
<evidence type="ECO:0000256" key="6">
    <source>
        <dbReference type="ARBA" id="ARBA00023033"/>
    </source>
</evidence>
<dbReference type="PANTHER" id="PTHR13789">
    <property type="entry name" value="MONOOXYGENASE"/>
    <property type="match status" value="1"/>
</dbReference>
<evidence type="ECO:0000259" key="8">
    <source>
        <dbReference type="Pfam" id="PF01494"/>
    </source>
</evidence>
<proteinExistence type="inferred from homology"/>
<dbReference type="InterPro" id="IPR036188">
    <property type="entry name" value="FAD/NAD-bd_sf"/>
</dbReference>
<evidence type="ECO:0000313" key="9">
    <source>
        <dbReference type="EMBL" id="EMR66399.1"/>
    </source>
</evidence>
<reference evidence="10" key="1">
    <citation type="journal article" date="2013" name="Genome Announc.">
        <title>Draft genome sequence of the grapevine dieback fungus Eutypa lata UCR-EL1.</title>
        <authorList>
            <person name="Blanco-Ulate B."/>
            <person name="Rolshausen P.E."/>
            <person name="Cantu D."/>
        </authorList>
    </citation>
    <scope>NUCLEOTIDE SEQUENCE [LARGE SCALE GENOMIC DNA]</scope>
    <source>
        <strain evidence="10">UCR-EL1</strain>
    </source>
</reference>
<dbReference type="SUPFAM" id="SSF54373">
    <property type="entry name" value="FAD-linked reductases, C-terminal domain"/>
    <property type="match status" value="1"/>
</dbReference>
<feature type="transmembrane region" description="Helical" evidence="7">
    <location>
        <begin position="25"/>
        <end position="47"/>
    </location>
</feature>
<dbReference type="InterPro" id="IPR002938">
    <property type="entry name" value="FAD-bd"/>
</dbReference>
<name>M7SJ78_EUTLA</name>
<evidence type="ECO:0000256" key="5">
    <source>
        <dbReference type="ARBA" id="ARBA00023002"/>
    </source>
</evidence>
<evidence type="ECO:0000256" key="1">
    <source>
        <dbReference type="ARBA" id="ARBA00005179"/>
    </source>
</evidence>
<dbReference type="GO" id="GO:0071949">
    <property type="term" value="F:FAD binding"/>
    <property type="evidence" value="ECO:0007669"/>
    <property type="project" value="InterPro"/>
</dbReference>
<keyword evidence="10" id="KW-1185">Reference proteome</keyword>
<dbReference type="AlphaFoldDB" id="M7SJ78"/>
<keyword evidence="3" id="KW-0285">Flavoprotein</keyword>
<sequence>MASPSYTEFSRQGQEKMERDDQNKLNVIIVGAGLGGLGAAIAILLAGHNVTILEAAREIGEVGAGIQVLPNAAKVLFSWGVEEQLNRHATRPRQCNFLGWKGNHLSKMDYHGYARAAGAPFLDFHRANLHSCLLDRAVELGGNIMTNAQVQNFAISEDDTTASVLLADGRVLVADLIVGADGINSTLREVFLGRQDPPQPTGDLAYRLLLNTTDMLDDPELRPMVESPQVNYWVGPGAHAVSYVLRGGEFFNVVLLVPDDLPPDVAANTAAGDVAEMRAHFAGWDPRLRKLALLGSGEKSTILKWRLCIRPGLDPTWSHPSGAFTMLGDAVHATLPYLASGAGMSLEDGGVLGLCLGRLADKSPTSKQRALRAYEACRRERTEKVVERGTYNQWIYHLPDGPEQEDRDRRFRAFGESDQRWLAEGSPVLPESQETGDDPFPWRYHGVARWLLTYDMWKDVEARWSQYALPLPVSDHPHPTRPNL</sequence>
<dbReference type="EMBL" id="KB706657">
    <property type="protein sequence ID" value="EMR66399.1"/>
    <property type="molecule type" value="Genomic_DNA"/>
</dbReference>